<dbReference type="STRING" id="235205.BAZSYMB_SCAFFOLD00023_7"/>
<dbReference type="InterPro" id="IPR009056">
    <property type="entry name" value="Cyt_c-like_dom"/>
</dbReference>
<evidence type="ECO:0000313" key="9">
    <source>
        <dbReference type="Proteomes" id="UP000198559"/>
    </source>
</evidence>
<feature type="domain" description="Cytochrome c" evidence="6">
    <location>
        <begin position="63"/>
        <end position="150"/>
    </location>
</feature>
<evidence type="ECO:0000256" key="5">
    <source>
        <dbReference type="SAM" id="Phobius"/>
    </source>
</evidence>
<accession>A0A1H6K5T0</accession>
<organism evidence="8 9">
    <name type="scientific">Bathymodiolus azoricus thioautotrophic gill symbiont</name>
    <dbReference type="NCBI Taxonomy" id="235205"/>
    <lineage>
        <taxon>Bacteria</taxon>
        <taxon>Pseudomonadati</taxon>
        <taxon>Pseudomonadota</taxon>
        <taxon>Gammaproteobacteria</taxon>
        <taxon>sulfur-oxidizing symbionts</taxon>
    </lineage>
</organism>
<protein>
    <submittedName>
        <fullName evidence="8">Cytochrome c family protein</fullName>
    </submittedName>
</protein>
<keyword evidence="5" id="KW-0812">Transmembrane</keyword>
<dbReference type="GO" id="GO:0020037">
    <property type="term" value="F:heme binding"/>
    <property type="evidence" value="ECO:0007669"/>
    <property type="project" value="InterPro"/>
</dbReference>
<keyword evidence="2 4" id="KW-0479">Metal-binding</keyword>
<dbReference type="GO" id="GO:0046872">
    <property type="term" value="F:metal ion binding"/>
    <property type="evidence" value="ECO:0007669"/>
    <property type="project" value="UniProtKB-KW"/>
</dbReference>
<dbReference type="OrthoDB" id="9765171at2"/>
<reference evidence="9 10" key="1">
    <citation type="submission" date="2016-06" db="EMBL/GenBank/DDBJ databases">
        <authorList>
            <person name="Petersen J."/>
            <person name="Sayavedra L."/>
        </authorList>
    </citation>
    <scope>NUCLEOTIDE SEQUENCE [LARGE SCALE GENOMIC DNA]</scope>
    <source>
        <strain evidence="10">BazSymA</strain>
        <strain evidence="9">BazSymB</strain>
    </source>
</reference>
<gene>
    <name evidence="7" type="ORF">BAZSYMA_ACONTIG00039_6</name>
    <name evidence="8" type="ORF">BAZSYMB_SCAFFOLD00023_7</name>
</gene>
<sequence length="193" mass="21746">MKILLKIWFVIGLLFLLIWFGVFNISATEKHWDITTKLLAFVKERSITVRAHDIKVPDLSKPDMIKSGAKNFDAMCAQCHLSPIKESTELSLGLYPKAPVFYQQNHTGHGAGNTFWTIKNGLKMTGMPAWGDSHTDQQIWEMVAFLEKLNDMSAAKYTQLVGDGGHTHKNIEHIEEAVVPKSNNAHQENGHLH</sequence>
<feature type="transmembrane region" description="Helical" evidence="5">
    <location>
        <begin position="7"/>
        <end position="27"/>
    </location>
</feature>
<dbReference type="Proteomes" id="UP000198559">
    <property type="component" value="Unassembled WGS sequence"/>
</dbReference>
<keyword evidence="1 4" id="KW-0349">Heme</keyword>
<dbReference type="Proteomes" id="UP000198988">
    <property type="component" value="Unassembled WGS sequence"/>
</dbReference>
<keyword evidence="5" id="KW-1133">Transmembrane helix</keyword>
<reference evidence="8" key="2">
    <citation type="submission" date="2016-06" db="EMBL/GenBank/DDBJ databases">
        <authorList>
            <person name="Olsen C.W."/>
            <person name="Carey S."/>
            <person name="Hinshaw L."/>
            <person name="Karasin A.I."/>
        </authorList>
    </citation>
    <scope>NUCLEOTIDE SEQUENCE [LARGE SCALE GENOMIC DNA]</scope>
    <source>
        <strain evidence="7">BazSymA</strain>
        <strain evidence="8">BazSymB</strain>
    </source>
</reference>
<evidence type="ECO:0000259" key="6">
    <source>
        <dbReference type="PROSITE" id="PS51007"/>
    </source>
</evidence>
<evidence type="ECO:0000256" key="3">
    <source>
        <dbReference type="ARBA" id="ARBA00023004"/>
    </source>
</evidence>
<evidence type="ECO:0000256" key="2">
    <source>
        <dbReference type="ARBA" id="ARBA00022723"/>
    </source>
</evidence>
<dbReference type="PROSITE" id="PS51007">
    <property type="entry name" value="CYTC"/>
    <property type="match status" value="1"/>
</dbReference>
<dbReference type="GO" id="GO:0009055">
    <property type="term" value="F:electron transfer activity"/>
    <property type="evidence" value="ECO:0007669"/>
    <property type="project" value="InterPro"/>
</dbReference>
<evidence type="ECO:0000256" key="1">
    <source>
        <dbReference type="ARBA" id="ARBA00022617"/>
    </source>
</evidence>
<dbReference type="Gene3D" id="1.10.760.10">
    <property type="entry name" value="Cytochrome c-like domain"/>
    <property type="match status" value="1"/>
</dbReference>
<name>A0A1H6K5T0_9GAMM</name>
<evidence type="ECO:0000256" key="4">
    <source>
        <dbReference type="PROSITE-ProRule" id="PRU00433"/>
    </source>
</evidence>
<dbReference type="EMBL" id="CVUD02000101">
    <property type="protein sequence ID" value="SEH70416.1"/>
    <property type="molecule type" value="Genomic_DNA"/>
</dbReference>
<dbReference type="InterPro" id="IPR036909">
    <property type="entry name" value="Cyt_c-like_dom_sf"/>
</dbReference>
<dbReference type="AlphaFoldDB" id="A0A1H6K5T0"/>
<dbReference type="SUPFAM" id="SSF46626">
    <property type="entry name" value="Cytochrome c"/>
    <property type="match status" value="1"/>
</dbReference>
<keyword evidence="5" id="KW-0472">Membrane</keyword>
<evidence type="ECO:0000313" key="10">
    <source>
        <dbReference type="Proteomes" id="UP000198988"/>
    </source>
</evidence>
<proteinExistence type="predicted"/>
<evidence type="ECO:0000313" key="8">
    <source>
        <dbReference type="EMBL" id="SEH70416.1"/>
    </source>
</evidence>
<evidence type="ECO:0000313" key="7">
    <source>
        <dbReference type="EMBL" id="SEH67588.1"/>
    </source>
</evidence>
<keyword evidence="3 4" id="KW-0408">Iron</keyword>
<dbReference type="Pfam" id="PF13442">
    <property type="entry name" value="Cytochrome_CBB3"/>
    <property type="match status" value="1"/>
</dbReference>
<dbReference type="RefSeq" id="WP_090715011.1">
    <property type="nucleotide sequence ID" value="NZ_CAESAP020000072.1"/>
</dbReference>
<dbReference type="EMBL" id="CDSC02000094">
    <property type="protein sequence ID" value="SEH67588.1"/>
    <property type="molecule type" value="Genomic_DNA"/>
</dbReference>